<name>A0A9W6BMM9_9CHLO</name>
<evidence type="ECO:0000313" key="4">
    <source>
        <dbReference type="Proteomes" id="UP001165080"/>
    </source>
</evidence>
<gene>
    <name evidence="3" type="primary">PLESTBF000447</name>
    <name evidence="3" type="ORF">PLESTB_000906000</name>
</gene>
<feature type="domain" description="DUF6314" evidence="2">
    <location>
        <begin position="274"/>
        <end position="322"/>
    </location>
</feature>
<dbReference type="InterPro" id="IPR045632">
    <property type="entry name" value="DUF6314"/>
</dbReference>
<comment type="caution">
    <text evidence="3">The sequence shown here is derived from an EMBL/GenBank/DDBJ whole genome shotgun (WGS) entry which is preliminary data.</text>
</comment>
<keyword evidence="4" id="KW-1185">Reference proteome</keyword>
<evidence type="ECO:0000259" key="2">
    <source>
        <dbReference type="Pfam" id="PF19834"/>
    </source>
</evidence>
<feature type="region of interest" description="Disordered" evidence="1">
    <location>
        <begin position="176"/>
        <end position="244"/>
    </location>
</feature>
<feature type="compositionally biased region" description="Pro residues" evidence="1">
    <location>
        <begin position="24"/>
        <end position="37"/>
    </location>
</feature>
<sequence length="349" mass="36337">MPLARTRQARGNTPSPAAARPEQPVAPSPPPPPPPGSPSALVFSGLAGRWRLHRRIDSALPSEPSGTVHGTAVFQPVARPPVKAPLHTAAAGASGFGAGLDTATAAAAGAASATAADYYYSEQGEFRTDAGGRFRVRRQYVYGYSPIEDRLDVFFAAAGGARDYHFHSLRFGALGDGEDVEGGEGTSGGEEGSGEGEGRGEEEASGRVQGAGGPAGADIENMGRRGQRGNGWKSGPGTSGGVESRWGTEAAVAAAAAVAGVQRPEQGRRWWCRAFGEHPCDQDMHYVSYTFGFRGTILEGFEVSYKVRGPQIDYVATAVYSRGEGGGNEEEESAAERRRRGEGGGAAVR</sequence>
<feature type="region of interest" description="Disordered" evidence="1">
    <location>
        <begin position="322"/>
        <end position="349"/>
    </location>
</feature>
<accession>A0A9W6BMM9</accession>
<organism evidence="3 4">
    <name type="scientific">Pleodorina starrii</name>
    <dbReference type="NCBI Taxonomy" id="330485"/>
    <lineage>
        <taxon>Eukaryota</taxon>
        <taxon>Viridiplantae</taxon>
        <taxon>Chlorophyta</taxon>
        <taxon>core chlorophytes</taxon>
        <taxon>Chlorophyceae</taxon>
        <taxon>CS clade</taxon>
        <taxon>Chlamydomonadales</taxon>
        <taxon>Volvocaceae</taxon>
        <taxon>Pleodorina</taxon>
    </lineage>
</organism>
<feature type="region of interest" description="Disordered" evidence="1">
    <location>
        <begin position="1"/>
        <end position="42"/>
    </location>
</feature>
<reference evidence="3 4" key="1">
    <citation type="journal article" date="2023" name="Commun. Biol.">
        <title>Reorganization of the ancestral sex-determining regions during the evolution of trioecy in Pleodorina starrii.</title>
        <authorList>
            <person name="Takahashi K."/>
            <person name="Suzuki S."/>
            <person name="Kawai-Toyooka H."/>
            <person name="Yamamoto K."/>
            <person name="Hamaji T."/>
            <person name="Ootsuki R."/>
            <person name="Yamaguchi H."/>
            <person name="Kawachi M."/>
            <person name="Higashiyama T."/>
            <person name="Nozaki H."/>
        </authorList>
    </citation>
    <scope>NUCLEOTIDE SEQUENCE [LARGE SCALE GENOMIC DNA]</scope>
    <source>
        <strain evidence="3 4">NIES-4479</strain>
    </source>
</reference>
<dbReference type="Proteomes" id="UP001165080">
    <property type="component" value="Unassembled WGS sequence"/>
</dbReference>
<protein>
    <recommendedName>
        <fullName evidence="2">DUF6314 domain-containing protein</fullName>
    </recommendedName>
</protein>
<dbReference type="EMBL" id="BRXU01000011">
    <property type="protein sequence ID" value="GLC54788.1"/>
    <property type="molecule type" value="Genomic_DNA"/>
</dbReference>
<dbReference type="Pfam" id="PF19834">
    <property type="entry name" value="DUF6314"/>
    <property type="match status" value="2"/>
</dbReference>
<dbReference type="AlphaFoldDB" id="A0A9W6BMM9"/>
<feature type="compositionally biased region" description="Basic and acidic residues" evidence="1">
    <location>
        <begin position="196"/>
        <end position="205"/>
    </location>
</feature>
<proteinExistence type="predicted"/>
<evidence type="ECO:0000313" key="3">
    <source>
        <dbReference type="EMBL" id="GLC54788.1"/>
    </source>
</evidence>
<feature type="domain" description="DUF6314" evidence="2">
    <location>
        <begin position="46"/>
        <end position="172"/>
    </location>
</feature>
<feature type="compositionally biased region" description="Gly residues" evidence="1">
    <location>
        <begin position="228"/>
        <end position="240"/>
    </location>
</feature>
<evidence type="ECO:0000256" key="1">
    <source>
        <dbReference type="SAM" id="MobiDB-lite"/>
    </source>
</evidence>